<organism evidence="1 2">
    <name type="scientific">Cytospora schulzeri</name>
    <dbReference type="NCBI Taxonomy" id="448051"/>
    <lineage>
        <taxon>Eukaryota</taxon>
        <taxon>Fungi</taxon>
        <taxon>Dikarya</taxon>
        <taxon>Ascomycota</taxon>
        <taxon>Pezizomycotina</taxon>
        <taxon>Sordariomycetes</taxon>
        <taxon>Sordariomycetidae</taxon>
        <taxon>Diaporthales</taxon>
        <taxon>Cytosporaceae</taxon>
        <taxon>Cytospora</taxon>
    </lineage>
</organism>
<accession>A0A423VEJ9</accession>
<dbReference type="OrthoDB" id="3552888at2759"/>
<gene>
    <name evidence="1" type="ORF">VMCG_09921</name>
</gene>
<dbReference type="AlphaFoldDB" id="A0A423VEJ9"/>
<dbReference type="EMBL" id="LKEA01000072">
    <property type="protein sequence ID" value="ROV89218.1"/>
    <property type="molecule type" value="Genomic_DNA"/>
</dbReference>
<evidence type="ECO:0000313" key="1">
    <source>
        <dbReference type="EMBL" id="ROV89218.1"/>
    </source>
</evidence>
<name>A0A423VEJ9_9PEZI</name>
<protein>
    <submittedName>
        <fullName evidence="1">Uncharacterized protein</fullName>
    </submittedName>
</protein>
<proteinExistence type="predicted"/>
<dbReference type="Proteomes" id="UP000283895">
    <property type="component" value="Unassembled WGS sequence"/>
</dbReference>
<evidence type="ECO:0000313" key="2">
    <source>
        <dbReference type="Proteomes" id="UP000283895"/>
    </source>
</evidence>
<reference evidence="1 2" key="1">
    <citation type="submission" date="2015-09" db="EMBL/GenBank/DDBJ databases">
        <title>Host preference determinants of Valsa canker pathogens revealed by comparative genomics.</title>
        <authorList>
            <person name="Yin Z."/>
            <person name="Huang L."/>
        </authorList>
    </citation>
    <scope>NUCLEOTIDE SEQUENCE [LARGE SCALE GENOMIC DNA]</scope>
    <source>
        <strain evidence="1 2">03-1</strain>
    </source>
</reference>
<keyword evidence="2" id="KW-1185">Reference proteome</keyword>
<comment type="caution">
    <text evidence="1">The sequence shown here is derived from an EMBL/GenBank/DDBJ whole genome shotgun (WGS) entry which is preliminary data.</text>
</comment>
<sequence>MLTLYLYQTPDDSYEAIAAVHTGQNGYWKIEGAKSQDPLKPTCVRLACSVEDGWYTNTGVYWCNDNPYPVTAPAPVLAAVAGMVASGYDLFDWSGCCQNSQQTGTYGQFSGQIFIGNGTNINVGWGDCSVPDYFSSPSQYPYPGKYGECY</sequence>